<reference evidence="4" key="1">
    <citation type="submission" date="2015-10" db="EMBL/GenBank/DDBJ databases">
        <title>Metagenome-Assembled Genomes uncover a global brackish microbiome.</title>
        <authorList>
            <person name="Hugerth L.W."/>
            <person name="Larsson J."/>
            <person name="Alneberg J."/>
            <person name="Lindh M.V."/>
            <person name="Legrand C."/>
            <person name="Pinhassi J."/>
            <person name="Andersson A."/>
        </authorList>
    </citation>
    <scope>NUCLEOTIDE SEQUENCE [LARGE SCALE GENOMIC DNA]</scope>
</reference>
<dbReference type="Gene3D" id="3.40.50.1000">
    <property type="entry name" value="HAD superfamily/HAD-like"/>
    <property type="match status" value="1"/>
</dbReference>
<feature type="signal peptide" evidence="2">
    <location>
        <begin position="1"/>
        <end position="23"/>
    </location>
</feature>
<dbReference type="GO" id="GO:0009279">
    <property type="term" value="C:cell outer membrane"/>
    <property type="evidence" value="ECO:0007669"/>
    <property type="project" value="InterPro"/>
</dbReference>
<evidence type="ECO:0008006" key="5">
    <source>
        <dbReference type="Google" id="ProtNLM"/>
    </source>
</evidence>
<dbReference type="SFLD" id="SFLDG01125">
    <property type="entry name" value="C1.1:_Acid_Phosphatase_Like"/>
    <property type="match status" value="1"/>
</dbReference>
<dbReference type="InterPro" id="IPR036412">
    <property type="entry name" value="HAD-like_sf"/>
</dbReference>
<dbReference type="PANTHER" id="PTHR31284:SF10">
    <property type="entry name" value="ACID PHOSPHATASE-LIKE PROTEIN"/>
    <property type="match status" value="1"/>
</dbReference>
<dbReference type="InterPro" id="IPR005519">
    <property type="entry name" value="Acid_phosphat_B-like"/>
</dbReference>
<name>A0A0R2PRL1_9GAMM</name>
<dbReference type="PIRSF" id="PIRSF019271">
    <property type="entry name" value="Acid_Ptase_C"/>
    <property type="match status" value="1"/>
</dbReference>
<organism evidence="3 4">
    <name type="scientific">SAR86 cluster bacterium BACL1 MAG-120920-bin57</name>
    <dbReference type="NCBI Taxonomy" id="1655571"/>
    <lineage>
        <taxon>Bacteria</taxon>
        <taxon>Pseudomonadati</taxon>
        <taxon>Pseudomonadota</taxon>
        <taxon>Gammaproteobacteria</taxon>
        <taxon>SAR86 cluster</taxon>
    </lineage>
</organism>
<evidence type="ECO:0000313" key="4">
    <source>
        <dbReference type="Proteomes" id="UP000050874"/>
    </source>
</evidence>
<comment type="caution">
    <text evidence="3">The sequence shown here is derived from an EMBL/GenBank/DDBJ whole genome shotgun (WGS) entry which is preliminary data.</text>
</comment>
<dbReference type="SUPFAM" id="SSF56784">
    <property type="entry name" value="HAD-like"/>
    <property type="match status" value="1"/>
</dbReference>
<keyword evidence="1 2" id="KW-0732">Signal</keyword>
<dbReference type="EMBL" id="LIAV01000099">
    <property type="protein sequence ID" value="KRO40529.1"/>
    <property type="molecule type" value="Genomic_DNA"/>
</dbReference>
<protein>
    <recommendedName>
        <fullName evidence="5">Acid phosphatase</fullName>
    </recommendedName>
</protein>
<evidence type="ECO:0000256" key="1">
    <source>
        <dbReference type="ARBA" id="ARBA00022729"/>
    </source>
</evidence>
<dbReference type="PANTHER" id="PTHR31284">
    <property type="entry name" value="ACID PHOSPHATASE-LIKE PROTEIN"/>
    <property type="match status" value="1"/>
</dbReference>
<dbReference type="InterPro" id="IPR006423">
    <property type="entry name" value="Lipo_e_P4"/>
</dbReference>
<feature type="chain" id="PRO_5006421799" description="Acid phosphatase" evidence="2">
    <location>
        <begin position="24"/>
        <end position="283"/>
    </location>
</feature>
<dbReference type="NCBIfam" id="TIGR01533">
    <property type="entry name" value="lipo_e_P4"/>
    <property type="match status" value="1"/>
</dbReference>
<dbReference type="Pfam" id="PF03767">
    <property type="entry name" value="Acid_phosphat_B"/>
    <property type="match status" value="1"/>
</dbReference>
<accession>A0A0R2PRL1</accession>
<dbReference type="AlphaFoldDB" id="A0A0R2PRL1"/>
<evidence type="ECO:0000313" key="3">
    <source>
        <dbReference type="EMBL" id="KRO40529.1"/>
    </source>
</evidence>
<dbReference type="Proteomes" id="UP000050874">
    <property type="component" value="Unassembled WGS sequence"/>
</dbReference>
<sequence>MKARLLQTLFTAQVIFCSTFILAAESNKDIRALQEQNIMSVLFQQTSAEGLASSLQTYKAAQQVLDQALADPTWSALPGQTKYKNKKPAIILDVDETVLDNLAYQARGILDGTSYPTGWIAWGNEVAATEVPGAKDFLNYAQSKGVTIFYITNRVAELKNATQQNLTKLGIPWDQSQDTILMRGENGWGSDKGSRRSLVSEEHRVLMLIGDNLGDFVDAKDNLVTPDQRKDMVQAYKEYWGAKWFMLQNTTYGDWEGALYNFDYSLSPDEVHETRINSLQPSR</sequence>
<dbReference type="SFLD" id="SFLDS00003">
    <property type="entry name" value="Haloacid_Dehalogenase"/>
    <property type="match status" value="1"/>
</dbReference>
<proteinExistence type="predicted"/>
<evidence type="ECO:0000256" key="2">
    <source>
        <dbReference type="SAM" id="SignalP"/>
    </source>
</evidence>
<dbReference type="InterPro" id="IPR023214">
    <property type="entry name" value="HAD_sf"/>
</dbReference>
<gene>
    <name evidence="3" type="ORF">ABR63_08035</name>
</gene>